<dbReference type="InterPro" id="IPR033927">
    <property type="entry name" value="WASPfam_EVH1"/>
</dbReference>
<dbReference type="InterPro" id="IPR000697">
    <property type="entry name" value="WH1/EVH1_dom"/>
</dbReference>
<dbReference type="Pfam" id="PF00568">
    <property type="entry name" value="WH1"/>
    <property type="match status" value="1"/>
</dbReference>
<feature type="non-terminal residue" evidence="8">
    <location>
        <position position="291"/>
    </location>
</feature>
<evidence type="ECO:0000313" key="9">
    <source>
        <dbReference type="Proteomes" id="UP001497623"/>
    </source>
</evidence>
<protein>
    <submittedName>
        <fullName evidence="8">Uncharacterized protein</fullName>
    </submittedName>
</protein>
<dbReference type="Gene3D" id="2.30.29.30">
    <property type="entry name" value="Pleckstrin-homology domain (PH domain)/Phosphotyrosine-binding domain (PTB)"/>
    <property type="match status" value="1"/>
</dbReference>
<feature type="compositionally biased region" description="Basic residues" evidence="5">
    <location>
        <begin position="199"/>
        <end position="210"/>
    </location>
</feature>
<feature type="region of interest" description="Disordered" evidence="5">
    <location>
        <begin position="184"/>
        <end position="210"/>
    </location>
</feature>
<dbReference type="InterPro" id="IPR000095">
    <property type="entry name" value="CRIB_dom"/>
</dbReference>
<dbReference type="InterPro" id="IPR036936">
    <property type="entry name" value="CRIB_dom_sf"/>
</dbReference>
<dbReference type="SMART" id="SM00285">
    <property type="entry name" value="PBD"/>
    <property type="match status" value="1"/>
</dbReference>
<keyword evidence="9" id="KW-1185">Reference proteome</keyword>
<comment type="subcellular location">
    <subcellularLocation>
        <location evidence="1">Cytoplasm</location>
        <location evidence="1">Cytoskeleton</location>
    </subcellularLocation>
</comment>
<dbReference type="FunFam" id="2.30.29.30:FF:000130">
    <property type="entry name" value="neural Wiskott-Aldrich syndrome protein"/>
    <property type="match status" value="1"/>
</dbReference>
<proteinExistence type="predicted"/>
<dbReference type="InterPro" id="IPR011026">
    <property type="entry name" value="WAS_C"/>
</dbReference>
<reference evidence="8 9" key="1">
    <citation type="submission" date="2024-05" db="EMBL/GenBank/DDBJ databases">
        <authorList>
            <person name="Wallberg A."/>
        </authorList>
    </citation>
    <scope>NUCLEOTIDE SEQUENCE [LARGE SCALE GENOMIC DNA]</scope>
</reference>
<comment type="caution">
    <text evidence="8">The sequence shown here is derived from an EMBL/GenBank/DDBJ whole genome shotgun (WGS) entry which is preliminary data.</text>
</comment>
<dbReference type="SMART" id="SM00461">
    <property type="entry name" value="WH1"/>
    <property type="match status" value="1"/>
</dbReference>
<accession>A0AAV2RFK0</accession>
<evidence type="ECO:0000259" key="7">
    <source>
        <dbReference type="PROSITE" id="PS50229"/>
    </source>
</evidence>
<organism evidence="8 9">
    <name type="scientific">Meganyctiphanes norvegica</name>
    <name type="common">Northern krill</name>
    <name type="synonym">Thysanopoda norvegica</name>
    <dbReference type="NCBI Taxonomy" id="48144"/>
    <lineage>
        <taxon>Eukaryota</taxon>
        <taxon>Metazoa</taxon>
        <taxon>Ecdysozoa</taxon>
        <taxon>Arthropoda</taxon>
        <taxon>Crustacea</taxon>
        <taxon>Multicrustacea</taxon>
        <taxon>Malacostraca</taxon>
        <taxon>Eumalacostraca</taxon>
        <taxon>Eucarida</taxon>
        <taxon>Euphausiacea</taxon>
        <taxon>Euphausiidae</taxon>
        <taxon>Meganyctiphanes</taxon>
    </lineage>
</organism>
<gene>
    <name evidence="8" type="ORF">MNOR_LOCUS24621</name>
</gene>
<dbReference type="SUPFAM" id="SSF50729">
    <property type="entry name" value="PH domain-like"/>
    <property type="match status" value="1"/>
</dbReference>
<feature type="domain" description="WH1" evidence="7">
    <location>
        <begin position="34"/>
        <end position="144"/>
    </location>
</feature>
<name>A0AAV2RFK0_MEGNR</name>
<dbReference type="CDD" id="cd01205">
    <property type="entry name" value="EVH1_WASP-like"/>
    <property type="match status" value="1"/>
</dbReference>
<evidence type="ECO:0000259" key="6">
    <source>
        <dbReference type="PROSITE" id="PS50108"/>
    </source>
</evidence>
<dbReference type="GO" id="GO:0005856">
    <property type="term" value="C:cytoskeleton"/>
    <property type="evidence" value="ECO:0007669"/>
    <property type="project" value="UniProtKB-SubCell"/>
</dbReference>
<dbReference type="CDD" id="cd00132">
    <property type="entry name" value="CRIB"/>
    <property type="match status" value="1"/>
</dbReference>
<dbReference type="Pfam" id="PF00786">
    <property type="entry name" value="PBD"/>
    <property type="match status" value="1"/>
</dbReference>
<evidence type="ECO:0000313" key="8">
    <source>
        <dbReference type="EMBL" id="CAL4124584.1"/>
    </source>
</evidence>
<evidence type="ECO:0000256" key="4">
    <source>
        <dbReference type="ARBA" id="ARBA00023212"/>
    </source>
</evidence>
<evidence type="ECO:0000256" key="2">
    <source>
        <dbReference type="ARBA" id="ARBA00022490"/>
    </source>
</evidence>
<dbReference type="Proteomes" id="UP001497623">
    <property type="component" value="Unassembled WGS sequence"/>
</dbReference>
<dbReference type="SUPFAM" id="SSF47912">
    <property type="entry name" value="Wiscott-Aldrich syndrome protein, WASP, C-terminal domain"/>
    <property type="match status" value="1"/>
</dbReference>
<dbReference type="PROSITE" id="PS50229">
    <property type="entry name" value="WH1"/>
    <property type="match status" value="1"/>
</dbReference>
<dbReference type="PROSITE" id="PS50108">
    <property type="entry name" value="CRIB"/>
    <property type="match status" value="1"/>
</dbReference>
<keyword evidence="2" id="KW-0963">Cytoplasm</keyword>
<evidence type="ECO:0000256" key="5">
    <source>
        <dbReference type="SAM" id="MobiDB-lite"/>
    </source>
</evidence>
<dbReference type="AlphaFoldDB" id="A0AAV2RFK0"/>
<evidence type="ECO:0000256" key="1">
    <source>
        <dbReference type="ARBA" id="ARBA00004245"/>
    </source>
</evidence>
<dbReference type="Gene3D" id="3.90.810.10">
    <property type="entry name" value="CRIB domain"/>
    <property type="match status" value="1"/>
</dbReference>
<keyword evidence="4" id="KW-0206">Cytoskeleton</keyword>
<dbReference type="GO" id="GO:0007015">
    <property type="term" value="P:actin filament organization"/>
    <property type="evidence" value="ECO:0007669"/>
    <property type="project" value="InterPro"/>
</dbReference>
<dbReference type="InterPro" id="IPR011993">
    <property type="entry name" value="PH-like_dom_sf"/>
</dbReference>
<dbReference type="EMBL" id="CAXKWB010022751">
    <property type="protein sequence ID" value="CAL4124584.1"/>
    <property type="molecule type" value="Genomic_DNA"/>
</dbReference>
<sequence>MSAPPPPPGPRKPSAANKNSILLSREENEALFKLLGPRCQTLATAVVQLFGTEAPHHNSWIKRHCGVATFTKDNNRRSYYIQVYDIVAGEKRFEQELYNQFQYSCDRNFFHQFEGEVPILATRLQSRGEGPEFKGCICECIKVTQADGERRRMQNANETQNNMPLPPTQPQSNFLQPQQIQPTYLPQAPSSQSKENNNKKQKKKNKQNKNKLCKEQIGAPMDFKHVTHVGFDPDKGLSHFNVDDKLQGFFDIVGVSEQQLSDTRTREFIYDFIEKNGGIEKAVEETQRLST</sequence>
<evidence type="ECO:0000256" key="3">
    <source>
        <dbReference type="ARBA" id="ARBA00022553"/>
    </source>
</evidence>
<keyword evidence="3" id="KW-0597">Phosphoprotein</keyword>
<feature type="domain" description="CRIB" evidence="6">
    <location>
        <begin position="217"/>
        <end position="230"/>
    </location>
</feature>